<evidence type="ECO:0000313" key="1">
    <source>
        <dbReference type="EMBL" id="GIZ44125.1"/>
    </source>
</evidence>
<dbReference type="EMBL" id="BOLY01000004">
    <property type="protein sequence ID" value="GIZ44125.1"/>
    <property type="molecule type" value="Genomic_DNA"/>
</dbReference>
<gene>
    <name evidence="1" type="ORF">CKM354_000733400</name>
</gene>
<reference evidence="1 2" key="1">
    <citation type="submission" date="2021-01" db="EMBL/GenBank/DDBJ databases">
        <title>Cercospora kikuchii MAFF 305040 whole genome shotgun sequence.</title>
        <authorList>
            <person name="Kashiwa T."/>
            <person name="Suzuki T."/>
        </authorList>
    </citation>
    <scope>NUCLEOTIDE SEQUENCE [LARGE SCALE GENOMIC DNA]</scope>
    <source>
        <strain evidence="1 2">MAFF 305040</strain>
    </source>
</reference>
<dbReference type="OrthoDB" id="10357646at2759"/>
<comment type="caution">
    <text evidence="1">The sequence shown here is derived from an EMBL/GenBank/DDBJ whole genome shotgun (WGS) entry which is preliminary data.</text>
</comment>
<dbReference type="GeneID" id="68292909"/>
<sequence length="334" mass="38812">MDKPYSFADFQEDVAKTTEQYIEMYSPSQKPFELAPLGENSSLADFLQRVALQTQPILEEFTNNPFTLPCRTPFAHNYQEGRDLQKLDDSLMREHEGRALIPARKTHSAQAYPSDVKHLNQLRAARRQLSVFLKGSLSPNDIQAIIEPFIEGTNAESLQAAEMEEAAKIHRATCDILYPVMFRLYYFQGKDVWESSTIEQRRILYRQIRNQSPLAIDEMIYPTESKVVDFCGIHANRTSSLAKKYRDFCEYKFLRLCEATMYYRVWKFDDWKEPVYDLFKTVPMDATITDEIGLSLDIMDIPGNHGGLLGMNRRKRPIPHYFGSFSLNEFKRRA</sequence>
<dbReference type="Proteomes" id="UP000825890">
    <property type="component" value="Unassembled WGS sequence"/>
</dbReference>
<dbReference type="RefSeq" id="XP_044658612.1">
    <property type="nucleotide sequence ID" value="XM_044802677.1"/>
</dbReference>
<accession>A0A9P3CQX2</accession>
<dbReference type="AlphaFoldDB" id="A0A9P3CQX2"/>
<name>A0A9P3CQX2_9PEZI</name>
<keyword evidence="2" id="KW-1185">Reference proteome</keyword>
<proteinExistence type="predicted"/>
<organism evidence="1 2">
    <name type="scientific">Cercospora kikuchii</name>
    <dbReference type="NCBI Taxonomy" id="84275"/>
    <lineage>
        <taxon>Eukaryota</taxon>
        <taxon>Fungi</taxon>
        <taxon>Dikarya</taxon>
        <taxon>Ascomycota</taxon>
        <taxon>Pezizomycotina</taxon>
        <taxon>Dothideomycetes</taxon>
        <taxon>Dothideomycetidae</taxon>
        <taxon>Mycosphaerellales</taxon>
        <taxon>Mycosphaerellaceae</taxon>
        <taxon>Cercospora</taxon>
    </lineage>
</organism>
<protein>
    <submittedName>
        <fullName evidence="1">Uncharacterized protein</fullName>
    </submittedName>
</protein>
<evidence type="ECO:0000313" key="2">
    <source>
        <dbReference type="Proteomes" id="UP000825890"/>
    </source>
</evidence>